<dbReference type="Pfam" id="PF13478">
    <property type="entry name" value="XdhC_C"/>
    <property type="match status" value="1"/>
</dbReference>
<dbReference type="EMBL" id="BSTX01000001">
    <property type="protein sequence ID" value="GLZ77557.1"/>
    <property type="molecule type" value="Genomic_DNA"/>
</dbReference>
<dbReference type="Pfam" id="PF02625">
    <property type="entry name" value="XdhC_CoxI"/>
    <property type="match status" value="1"/>
</dbReference>
<dbReference type="SUPFAM" id="SSF51984">
    <property type="entry name" value="MurCD N-terminal domain"/>
    <property type="match status" value="1"/>
</dbReference>
<dbReference type="InterPro" id="IPR027051">
    <property type="entry name" value="XdhC_Rossmann_dom"/>
</dbReference>
<sequence>MRELLPYLSGPVALATVIGTRGNTPRGAGTALARSGSGVLGAVSGGCVEAEVHRLCGLALAGGPPSIVDFGYTPDDVFAVGLSCEGAMRVLVQRVSPADPAFAAVATAVAAGDAVGWARIVSGPWTGHGIAVRGSFVPVGALPDPVLERRIAAETAGMLAAGTSGLRVFERAGAPPTEVFVESFPALPRLLVYGAVDFASALAELALPLGYRVTVCDPRPVFADPVRFPAGVEVVVDWPHRHFAATRPGPDTAVCVLTHEPRFDVPLLALALRAPLAFVGALGSRRSAARRTGLLLDEGLTPEEIARLRAPIGLDLGGRSPHETALSILAEVTAVRRGGTGGFLTGGTGPIHDSERRKHDARPAPALPAGDPARR</sequence>
<gene>
    <name evidence="4" type="ORF">Afil01_23640</name>
</gene>
<evidence type="ECO:0008006" key="6">
    <source>
        <dbReference type="Google" id="ProtNLM"/>
    </source>
</evidence>
<feature type="compositionally biased region" description="Gly residues" evidence="1">
    <location>
        <begin position="340"/>
        <end position="349"/>
    </location>
</feature>
<evidence type="ECO:0000313" key="4">
    <source>
        <dbReference type="EMBL" id="GLZ77557.1"/>
    </source>
</evidence>
<dbReference type="InterPro" id="IPR003777">
    <property type="entry name" value="XdhC_CoxI"/>
</dbReference>
<dbReference type="AlphaFoldDB" id="A0A9W6W2Z3"/>
<feature type="region of interest" description="Disordered" evidence="1">
    <location>
        <begin position="340"/>
        <end position="375"/>
    </location>
</feature>
<evidence type="ECO:0000259" key="3">
    <source>
        <dbReference type="Pfam" id="PF13478"/>
    </source>
</evidence>
<dbReference type="Proteomes" id="UP001165079">
    <property type="component" value="Unassembled WGS sequence"/>
</dbReference>
<protein>
    <recommendedName>
        <fullName evidence="6">Xanthine dehydrogenase accessory factor</fullName>
    </recommendedName>
</protein>
<feature type="domain" description="XdhC Rossmann" evidence="3">
    <location>
        <begin position="190"/>
        <end position="332"/>
    </location>
</feature>
<keyword evidence="5" id="KW-1185">Reference proteome</keyword>
<reference evidence="4" key="1">
    <citation type="submission" date="2023-03" db="EMBL/GenBank/DDBJ databases">
        <title>Actinorhabdospora filicis NBRC 111898.</title>
        <authorList>
            <person name="Ichikawa N."/>
            <person name="Sato H."/>
            <person name="Tonouchi N."/>
        </authorList>
    </citation>
    <scope>NUCLEOTIDE SEQUENCE</scope>
    <source>
        <strain evidence="4">NBRC 111898</strain>
    </source>
</reference>
<name>A0A9W6W2Z3_9ACTN</name>
<feature type="compositionally biased region" description="Basic and acidic residues" evidence="1">
    <location>
        <begin position="352"/>
        <end position="362"/>
    </location>
</feature>
<organism evidence="4 5">
    <name type="scientific">Actinorhabdospora filicis</name>
    <dbReference type="NCBI Taxonomy" id="1785913"/>
    <lineage>
        <taxon>Bacteria</taxon>
        <taxon>Bacillati</taxon>
        <taxon>Actinomycetota</taxon>
        <taxon>Actinomycetes</taxon>
        <taxon>Micromonosporales</taxon>
        <taxon>Micromonosporaceae</taxon>
        <taxon>Actinorhabdospora</taxon>
    </lineage>
</organism>
<proteinExistence type="predicted"/>
<dbReference type="PANTHER" id="PTHR30388">
    <property type="entry name" value="ALDEHYDE OXIDOREDUCTASE MOLYBDENUM COFACTOR ASSEMBLY PROTEIN"/>
    <property type="match status" value="1"/>
</dbReference>
<evidence type="ECO:0000256" key="1">
    <source>
        <dbReference type="SAM" id="MobiDB-lite"/>
    </source>
</evidence>
<feature type="domain" description="XdhC- CoxI" evidence="2">
    <location>
        <begin position="11"/>
        <end position="71"/>
    </location>
</feature>
<dbReference type="RefSeq" id="WP_285662658.1">
    <property type="nucleotide sequence ID" value="NZ_BSTX01000001.1"/>
</dbReference>
<evidence type="ECO:0000313" key="5">
    <source>
        <dbReference type="Proteomes" id="UP001165079"/>
    </source>
</evidence>
<dbReference type="Gene3D" id="3.40.50.720">
    <property type="entry name" value="NAD(P)-binding Rossmann-like Domain"/>
    <property type="match status" value="1"/>
</dbReference>
<evidence type="ECO:0000259" key="2">
    <source>
        <dbReference type="Pfam" id="PF02625"/>
    </source>
</evidence>
<comment type="caution">
    <text evidence="4">The sequence shown here is derived from an EMBL/GenBank/DDBJ whole genome shotgun (WGS) entry which is preliminary data.</text>
</comment>
<dbReference type="PANTHER" id="PTHR30388:SF4">
    <property type="entry name" value="MOLYBDENUM COFACTOR INSERTION CHAPERONE PAOD"/>
    <property type="match status" value="1"/>
</dbReference>
<dbReference type="InterPro" id="IPR052698">
    <property type="entry name" value="MoCofactor_Util/Proc"/>
</dbReference>
<accession>A0A9W6W2Z3</accession>